<sequence>MQDAPAPEQHAQSLSSAGQDGEAGEYTANGRASRRWLDNNSPAAQQDLWNFISDELKMEVPKIPDP</sequence>
<accession>A0A939NLJ8</accession>
<name>A0A939NLJ8_SERMA</name>
<comment type="caution">
    <text evidence="2">The sequence shown here is derived from an EMBL/GenBank/DDBJ whole genome shotgun (WGS) entry which is preliminary data.</text>
</comment>
<gene>
    <name evidence="2" type="ORF">J4732_18670</name>
</gene>
<reference evidence="2" key="1">
    <citation type="submission" date="2021-03" db="EMBL/GenBank/DDBJ databases">
        <title>Molecular epidemiology and mechanisms of colistin and carbapenem resistance in Enterobacteriaceae from clinical isolates, the environment and porcine samples in Pretoria, South Africa.</title>
        <authorList>
            <person name="Bogoshi D."/>
            <person name="Mbelle N.M."/>
            <person name="Naidoo V."/>
            <person name="Osei Sekyere J."/>
        </authorList>
    </citation>
    <scope>NUCLEOTIDE SEQUENCE</scope>
    <source>
        <strain evidence="2">C080</strain>
    </source>
</reference>
<protein>
    <submittedName>
        <fullName evidence="2">Uncharacterized protein</fullName>
    </submittedName>
</protein>
<dbReference type="EMBL" id="JAGETR010000144">
    <property type="protein sequence ID" value="MBO2007208.1"/>
    <property type="molecule type" value="Genomic_DNA"/>
</dbReference>
<evidence type="ECO:0000313" key="2">
    <source>
        <dbReference type="EMBL" id="MBO2007208.1"/>
    </source>
</evidence>
<proteinExistence type="predicted"/>
<dbReference type="AlphaFoldDB" id="A0A939NLJ8"/>
<feature type="region of interest" description="Disordered" evidence="1">
    <location>
        <begin position="1"/>
        <end position="39"/>
    </location>
</feature>
<evidence type="ECO:0000256" key="1">
    <source>
        <dbReference type="SAM" id="MobiDB-lite"/>
    </source>
</evidence>
<organism evidence="2">
    <name type="scientific">Serratia marcescens</name>
    <dbReference type="NCBI Taxonomy" id="615"/>
    <lineage>
        <taxon>Bacteria</taxon>
        <taxon>Pseudomonadati</taxon>
        <taxon>Pseudomonadota</taxon>
        <taxon>Gammaproteobacteria</taxon>
        <taxon>Enterobacterales</taxon>
        <taxon>Yersiniaceae</taxon>
        <taxon>Serratia</taxon>
    </lineage>
</organism>